<reference evidence="4 5" key="1">
    <citation type="journal article" date="2021" name="Microbiol. Resour. Announc.">
        <title>Draft Genome Sequence of Coralloluteibacterium stylophorae LMG 29479T.</title>
        <authorList>
            <person name="Karlyshev A.V."/>
            <person name="Kudryashova E.B."/>
            <person name="Ariskina E.V."/>
            <person name="Conroy A.P."/>
            <person name="Abidueva E.Y."/>
        </authorList>
    </citation>
    <scope>NUCLEOTIDE SEQUENCE [LARGE SCALE GENOMIC DNA]</scope>
    <source>
        <strain evidence="4 5">LMG 29479</strain>
    </source>
</reference>
<evidence type="ECO:0000313" key="5">
    <source>
        <dbReference type="Proteomes" id="UP000675747"/>
    </source>
</evidence>
<comment type="caution">
    <text evidence="3">The sequence shown here is derived from an EMBL/GenBank/DDBJ whole genome shotgun (WGS) entry which is preliminary data.</text>
</comment>
<dbReference type="RefSeq" id="WP_211925692.1">
    <property type="nucleotide sequence ID" value="NZ_JAGQFT020000002.1"/>
</dbReference>
<accession>A0A8J8AWM6</accession>
<sequence>MRPNRLLIVPLLLACASWIAACGGTPPTSVEAEAPAAVGVPMPGVDRRAAQAPADADVAPDQASTSPDDAGAASPDDTRARIDTLLGDAGQYEAVFDGFKAAVTADDRTAVVEYLRFPLRVGAGREVADAEAFLRDYDAIVTPDVADAVAAQEFGDLFVNQDGVMIGRGQVWLNGTCLDDACARTEVRVVTIQ</sequence>
<feature type="chain" id="PRO_5042774377" evidence="2">
    <location>
        <begin position="21"/>
        <end position="193"/>
    </location>
</feature>
<name>A0A8J8AWM6_9GAMM</name>
<dbReference type="AlphaFoldDB" id="A0A8J8AWM6"/>
<feature type="compositionally biased region" description="Low complexity" evidence="1">
    <location>
        <begin position="48"/>
        <end position="75"/>
    </location>
</feature>
<gene>
    <name evidence="4" type="ORF">KB893_002500</name>
    <name evidence="3" type="ORF">KB893_04210</name>
</gene>
<dbReference type="EMBL" id="JAGQFT020000002">
    <property type="protein sequence ID" value="MBS7456004.1"/>
    <property type="molecule type" value="Genomic_DNA"/>
</dbReference>
<proteinExistence type="predicted"/>
<organism evidence="3">
    <name type="scientific">Coralloluteibacterium stylophorae</name>
    <dbReference type="NCBI Taxonomy" id="1776034"/>
    <lineage>
        <taxon>Bacteria</taxon>
        <taxon>Pseudomonadati</taxon>
        <taxon>Pseudomonadota</taxon>
        <taxon>Gammaproteobacteria</taxon>
        <taxon>Lysobacterales</taxon>
        <taxon>Lysobacteraceae</taxon>
        <taxon>Coralloluteibacterium</taxon>
    </lineage>
</organism>
<feature type="signal peptide" evidence="2">
    <location>
        <begin position="1"/>
        <end position="20"/>
    </location>
</feature>
<keyword evidence="2" id="KW-0732">Signal</keyword>
<dbReference type="Proteomes" id="UP000675747">
    <property type="component" value="Unassembled WGS sequence"/>
</dbReference>
<dbReference type="EMBL" id="JAGQFT010000019">
    <property type="protein sequence ID" value="MBR0561726.1"/>
    <property type="molecule type" value="Genomic_DNA"/>
</dbReference>
<protein>
    <submittedName>
        <fullName evidence="3">Uncharacterized protein</fullName>
    </submittedName>
</protein>
<evidence type="ECO:0000256" key="1">
    <source>
        <dbReference type="SAM" id="MobiDB-lite"/>
    </source>
</evidence>
<evidence type="ECO:0000256" key="2">
    <source>
        <dbReference type="SAM" id="SignalP"/>
    </source>
</evidence>
<reference evidence="3" key="2">
    <citation type="submission" date="2021-04" db="EMBL/GenBank/DDBJ databases">
        <authorList>
            <person name="Karlyshev A.V."/>
        </authorList>
    </citation>
    <scope>NUCLEOTIDE SEQUENCE</scope>
    <source>
        <strain evidence="3">LMG 29479</strain>
    </source>
</reference>
<feature type="region of interest" description="Disordered" evidence="1">
    <location>
        <begin position="48"/>
        <end position="77"/>
    </location>
</feature>
<evidence type="ECO:0000313" key="4">
    <source>
        <dbReference type="EMBL" id="MBS7456004.1"/>
    </source>
</evidence>
<evidence type="ECO:0000313" key="3">
    <source>
        <dbReference type="EMBL" id="MBR0561726.1"/>
    </source>
</evidence>
<keyword evidence="5" id="KW-1185">Reference proteome</keyword>
<dbReference type="PROSITE" id="PS51257">
    <property type="entry name" value="PROKAR_LIPOPROTEIN"/>
    <property type="match status" value="1"/>
</dbReference>